<evidence type="ECO:0000313" key="3">
    <source>
        <dbReference type="EMBL" id="UXY13879.1"/>
    </source>
</evidence>
<evidence type="ECO:0000259" key="2">
    <source>
        <dbReference type="Pfam" id="PF01522"/>
    </source>
</evidence>
<sequence length="454" mass="48917">MTAIVRDATAGRALLVQDHQRNRPLTNSRPGVPFFAFPRARPAGVTLSGSPAESYEMYEGEWCMKITTPVGAFTDIVLPVPTPLSLPDGDITALVHIESATNCLSVNLFAADSVGYANYSYAGQSNPAAPTFPTIARQGYVHIGINLATGDNVTDPQREWVVGAGTGMAFATTPVAAAKLRITPAAGTQATVRIFGVWYKERAKQSSIVLTFDDGWATQHSAALPILEKYGLRASLGIIGPLINQSNYMTTGQLREFIAAGSECVVHGNPSNPAYPGRLNLACYDTIPEIRADLRANADFLRANDLVTNNSDQVYIYPQGVWQHAKDDRRILDALAQEGFTAARGTVTNAVSIIGGRFARYDRWQIPIIGHLWAGAGAGLEDANITRIINRMTTAVNQGRCPWLTFHQFRAPTNQQDIDPANFEKICAAIAGLINSGTAVNLLATEFVAESLAQ</sequence>
<dbReference type="PANTHER" id="PTHR34216">
    <property type="match status" value="1"/>
</dbReference>
<protein>
    <submittedName>
        <fullName evidence="3">Polysaccharide deacetylase family protein</fullName>
    </submittedName>
</protein>
<dbReference type="InterPro" id="IPR002509">
    <property type="entry name" value="NODB_dom"/>
</dbReference>
<evidence type="ECO:0000256" key="1">
    <source>
        <dbReference type="ARBA" id="ARBA00022729"/>
    </source>
</evidence>
<dbReference type="SUPFAM" id="SSF88713">
    <property type="entry name" value="Glycoside hydrolase/deacetylase"/>
    <property type="match status" value="1"/>
</dbReference>
<proteinExistence type="predicted"/>
<reference evidence="3" key="1">
    <citation type="submission" date="2022-10" db="EMBL/GenBank/DDBJ databases">
        <title>Chitiniphilus purpureus sp. nov., a novel chitin-degrading bacterium isolated from crawfish pond sediment.</title>
        <authorList>
            <person name="Li K."/>
        </authorList>
    </citation>
    <scope>NUCLEOTIDE SEQUENCE</scope>
    <source>
        <strain evidence="3">CD1</strain>
    </source>
</reference>
<dbReference type="InterPro" id="IPR051398">
    <property type="entry name" value="Polysacch_Deacetylase"/>
</dbReference>
<dbReference type="Gene3D" id="3.20.20.370">
    <property type="entry name" value="Glycoside hydrolase/deacetylase"/>
    <property type="match status" value="1"/>
</dbReference>
<dbReference type="RefSeq" id="WP_263123161.1">
    <property type="nucleotide sequence ID" value="NZ_CP106753.1"/>
</dbReference>
<feature type="domain" description="NodB homology" evidence="2">
    <location>
        <begin position="202"/>
        <end position="325"/>
    </location>
</feature>
<dbReference type="PANTHER" id="PTHR34216:SF11">
    <property type="entry name" value="CHITOOLIGOSACCHARIDE DEACETYLASE"/>
    <property type="match status" value="1"/>
</dbReference>
<dbReference type="EMBL" id="CP106753">
    <property type="protein sequence ID" value="UXY13879.1"/>
    <property type="molecule type" value="Genomic_DNA"/>
</dbReference>
<name>A0ABY6DHQ6_9NEIS</name>
<keyword evidence="4" id="KW-1185">Reference proteome</keyword>
<dbReference type="InterPro" id="IPR011330">
    <property type="entry name" value="Glyco_hydro/deAcase_b/a-brl"/>
</dbReference>
<dbReference type="Pfam" id="PF01522">
    <property type="entry name" value="Polysacc_deac_1"/>
    <property type="match status" value="1"/>
</dbReference>
<dbReference type="Proteomes" id="UP001061302">
    <property type="component" value="Chromosome"/>
</dbReference>
<keyword evidence="1" id="KW-0732">Signal</keyword>
<gene>
    <name evidence="3" type="ORF">N8I74_11150</name>
</gene>
<organism evidence="3 4">
    <name type="scientific">Chitiniphilus purpureus</name>
    <dbReference type="NCBI Taxonomy" id="2981137"/>
    <lineage>
        <taxon>Bacteria</taxon>
        <taxon>Pseudomonadati</taxon>
        <taxon>Pseudomonadota</taxon>
        <taxon>Betaproteobacteria</taxon>
        <taxon>Neisseriales</taxon>
        <taxon>Chitinibacteraceae</taxon>
        <taxon>Chitiniphilus</taxon>
    </lineage>
</organism>
<accession>A0ABY6DHQ6</accession>
<evidence type="ECO:0000313" key="4">
    <source>
        <dbReference type="Proteomes" id="UP001061302"/>
    </source>
</evidence>